<evidence type="ECO:0000259" key="2">
    <source>
        <dbReference type="PROSITE" id="PS50177"/>
    </source>
</evidence>
<feature type="domain" description="NTF2" evidence="2">
    <location>
        <begin position="18"/>
        <end position="159"/>
    </location>
</feature>
<dbReference type="Proteomes" id="UP000823913">
    <property type="component" value="Unassembled WGS sequence"/>
</dbReference>
<protein>
    <submittedName>
        <fullName evidence="3">DnaD domain protein</fullName>
    </submittedName>
</protein>
<reference evidence="3" key="1">
    <citation type="submission" date="2020-10" db="EMBL/GenBank/DDBJ databases">
        <authorList>
            <person name="Gilroy R."/>
        </authorList>
    </citation>
    <scope>NUCLEOTIDE SEQUENCE</scope>
    <source>
        <strain evidence="3">ChiW16-3235</strain>
    </source>
</reference>
<reference evidence="3" key="2">
    <citation type="journal article" date="2021" name="PeerJ">
        <title>Extensive microbial diversity within the chicken gut microbiome revealed by metagenomics and culture.</title>
        <authorList>
            <person name="Gilroy R."/>
            <person name="Ravi A."/>
            <person name="Getino M."/>
            <person name="Pursley I."/>
            <person name="Horton D.L."/>
            <person name="Alikhan N.F."/>
            <person name="Baker D."/>
            <person name="Gharbi K."/>
            <person name="Hall N."/>
            <person name="Watson M."/>
            <person name="Adriaenssens E.M."/>
            <person name="Foster-Nyarko E."/>
            <person name="Jarju S."/>
            <person name="Secka A."/>
            <person name="Antonio M."/>
            <person name="Oren A."/>
            <person name="Chaudhuri R.R."/>
            <person name="La Ragione R."/>
            <person name="Hildebrand F."/>
            <person name="Pallen M.J."/>
        </authorList>
    </citation>
    <scope>NUCLEOTIDE SEQUENCE</scope>
    <source>
        <strain evidence="3">ChiW16-3235</strain>
    </source>
</reference>
<dbReference type="EMBL" id="DVHK01000113">
    <property type="protein sequence ID" value="HIR67507.1"/>
    <property type="molecule type" value="Genomic_DNA"/>
</dbReference>
<dbReference type="PROSITE" id="PS50177">
    <property type="entry name" value="NTF2_DOMAIN"/>
    <property type="match status" value="1"/>
</dbReference>
<dbReference type="AlphaFoldDB" id="A0A9D1J9Z2"/>
<organism evidence="3 4">
    <name type="scientific">Candidatus Coproplasma avicola</name>
    <dbReference type="NCBI Taxonomy" id="2840744"/>
    <lineage>
        <taxon>Bacteria</taxon>
        <taxon>Bacillati</taxon>
        <taxon>Bacillota</taxon>
        <taxon>Clostridia</taxon>
        <taxon>Eubacteriales</taxon>
        <taxon>Candidatus Coproplasma</taxon>
    </lineage>
</organism>
<comment type="similarity">
    <text evidence="1">Belongs to the DnaB/DnaD family.</text>
</comment>
<evidence type="ECO:0000313" key="3">
    <source>
        <dbReference type="EMBL" id="HIR67507.1"/>
    </source>
</evidence>
<dbReference type="Gene3D" id="1.10.10.630">
    <property type="entry name" value="DnaD domain-like"/>
    <property type="match status" value="2"/>
</dbReference>
<dbReference type="Pfam" id="PF07261">
    <property type="entry name" value="DnaB_2"/>
    <property type="match status" value="2"/>
</dbReference>
<evidence type="ECO:0000313" key="4">
    <source>
        <dbReference type="Proteomes" id="UP000823913"/>
    </source>
</evidence>
<accession>A0A9D1J9Z2</accession>
<dbReference type="InterPro" id="IPR006343">
    <property type="entry name" value="DnaB/C_C"/>
</dbReference>
<name>A0A9D1J9Z2_9FIRM</name>
<comment type="caution">
    <text evidence="3">The sequence shown here is derived from an EMBL/GenBank/DDBJ whole genome shotgun (WGS) entry which is preliminary data.</text>
</comment>
<dbReference type="InterPro" id="IPR034829">
    <property type="entry name" value="DnaD-like_sf"/>
</dbReference>
<evidence type="ECO:0000256" key="1">
    <source>
        <dbReference type="ARBA" id="ARBA00093462"/>
    </source>
</evidence>
<sequence length="565" mass="64529">MAFISAAEELASKGYTQVENKFITKYLPVLDAQAVKVYIYALFVSRSGLINYSAEDFAQKLEMTFDDVKSCFDYLEEFELVSVTSRSPFEVKILDAENVYGTPKKMKPEKYSAFSSAVQSIITGRMISTNEFMEYYYLLDEYSFEQNALIMIINYCVNLKGDDIRFAYIKKVAKSFADEGATTAKKVEEKLSAYTSSTPALLKIFGAMSINRRPDVEDNAMYEKWSGELGFGDDAIICAARHFKARNMQRLDDAMNELYKNRKFDPKEIEDYCKSRNSLYSCAAEIAKSLGVYIQNATPYVENYVSVWRDYGFEPDALSLIADYCFIQGKNSFERMNDCVLSLYGEGIITQSAVTERLEKLASDDKLIKHILTECGLSRKIIEYDRQCLKRWREWNFSDEMLFAAAREAQGKNNPVAYMNAVLSSWKAEGLHTPDELPVRPLAGESSKAIIEQHYFDLRAQAKERAEKALARAVKDEVYSNIRKKLNSLSIKLAFAEVSDAEQAKRISEEISQLEKQGDERLKAMGLTKRDFEPKYKCSICNDTGYDKNGKQCECLKRFIKVNKL</sequence>
<dbReference type="InterPro" id="IPR018222">
    <property type="entry name" value="Nuclear_transport_factor_2_euk"/>
</dbReference>
<proteinExistence type="inferred from homology"/>
<dbReference type="SUPFAM" id="SSF158499">
    <property type="entry name" value="DnaD domain-like"/>
    <property type="match status" value="2"/>
</dbReference>
<gene>
    <name evidence="3" type="ORF">IAB94_05630</name>
</gene>